<feature type="signal peptide" evidence="2">
    <location>
        <begin position="1"/>
        <end position="32"/>
    </location>
</feature>
<dbReference type="PROSITE" id="PS51318">
    <property type="entry name" value="TAT"/>
    <property type="match status" value="1"/>
</dbReference>
<feature type="chain" id="PRO_5045796387" evidence="2">
    <location>
        <begin position="33"/>
        <end position="128"/>
    </location>
</feature>
<dbReference type="InterPro" id="IPR006311">
    <property type="entry name" value="TAT_signal"/>
</dbReference>
<dbReference type="RefSeq" id="WP_215916189.1">
    <property type="nucleotide sequence ID" value="NZ_JAHKNI010000002.1"/>
</dbReference>
<organism evidence="3 4">
    <name type="scientific">Nocardia albiluteola</name>
    <dbReference type="NCBI Taxonomy" id="2842303"/>
    <lineage>
        <taxon>Bacteria</taxon>
        <taxon>Bacillati</taxon>
        <taxon>Actinomycetota</taxon>
        <taxon>Actinomycetes</taxon>
        <taxon>Mycobacteriales</taxon>
        <taxon>Nocardiaceae</taxon>
        <taxon>Nocardia</taxon>
    </lineage>
</organism>
<proteinExistence type="predicted"/>
<comment type="caution">
    <text evidence="3">The sequence shown here is derived from an EMBL/GenBank/DDBJ whole genome shotgun (WGS) entry which is preliminary data.</text>
</comment>
<dbReference type="EMBL" id="JAHKNI010000002">
    <property type="protein sequence ID" value="MBU3061287.1"/>
    <property type="molecule type" value="Genomic_DNA"/>
</dbReference>
<keyword evidence="2" id="KW-0732">Signal</keyword>
<sequence>MTTLRSRLAGTVAAAGGLAVAAALLFPGVAAADPTDLMAPLLNSTCSFDQVDRALHAKDPQLAQMLDANPSQKAMLKQQFDQPPAQRKAEVQQYLAQHPEAKQQAQNSPQAGSMQQTIQAVADSCHNY</sequence>
<dbReference type="Gene3D" id="1.20.20.20">
    <property type="entry name" value="Haemophore, haem-binding domain"/>
    <property type="match status" value="1"/>
</dbReference>
<gene>
    <name evidence="3" type="ORF">KO481_07105</name>
</gene>
<dbReference type="InterPro" id="IPR032407">
    <property type="entry name" value="MHB"/>
</dbReference>
<dbReference type="InterPro" id="IPR038378">
    <property type="entry name" value="MHB_sf"/>
</dbReference>
<evidence type="ECO:0000256" key="1">
    <source>
        <dbReference type="SAM" id="MobiDB-lite"/>
    </source>
</evidence>
<feature type="region of interest" description="Disordered" evidence="1">
    <location>
        <begin position="73"/>
        <end position="128"/>
    </location>
</feature>
<evidence type="ECO:0000256" key="2">
    <source>
        <dbReference type="SAM" id="SignalP"/>
    </source>
</evidence>
<evidence type="ECO:0000313" key="4">
    <source>
        <dbReference type="Proteomes" id="UP000733379"/>
    </source>
</evidence>
<dbReference type="Proteomes" id="UP000733379">
    <property type="component" value="Unassembled WGS sequence"/>
</dbReference>
<keyword evidence="4" id="KW-1185">Reference proteome</keyword>
<reference evidence="3 4" key="1">
    <citation type="submission" date="2021-06" db="EMBL/GenBank/DDBJ databases">
        <title>Actinomycetes sequencing.</title>
        <authorList>
            <person name="Shan Q."/>
        </authorList>
    </citation>
    <scope>NUCLEOTIDE SEQUENCE [LARGE SCALE GENOMIC DNA]</scope>
    <source>
        <strain evidence="3 4">NEAU-G5</strain>
    </source>
</reference>
<evidence type="ECO:0000313" key="3">
    <source>
        <dbReference type="EMBL" id="MBU3061287.1"/>
    </source>
</evidence>
<dbReference type="NCBIfam" id="TIGR04529">
    <property type="entry name" value="MTB_hemophore"/>
    <property type="match status" value="1"/>
</dbReference>
<name>A0ABS6ATC6_9NOCA</name>
<feature type="compositionally biased region" description="Polar residues" evidence="1">
    <location>
        <begin position="103"/>
        <end position="119"/>
    </location>
</feature>
<protein>
    <submittedName>
        <fullName evidence="3">Hemophore-related protein</fullName>
    </submittedName>
</protein>
<accession>A0ABS6ATC6</accession>